<name>A0ACA9M0P0_9GLOM</name>
<protein>
    <submittedName>
        <fullName evidence="1">12771_t:CDS:1</fullName>
    </submittedName>
</protein>
<dbReference type="EMBL" id="CAJVPU010005834">
    <property type="protein sequence ID" value="CAG8553281.1"/>
    <property type="molecule type" value="Genomic_DNA"/>
</dbReference>
<evidence type="ECO:0000313" key="2">
    <source>
        <dbReference type="Proteomes" id="UP000789702"/>
    </source>
</evidence>
<accession>A0ACA9M0P0</accession>
<evidence type="ECO:0000313" key="1">
    <source>
        <dbReference type="EMBL" id="CAG8553281.1"/>
    </source>
</evidence>
<comment type="caution">
    <text evidence="1">The sequence shown here is derived from an EMBL/GenBank/DDBJ whole genome shotgun (WGS) entry which is preliminary data.</text>
</comment>
<dbReference type="Proteomes" id="UP000789702">
    <property type="component" value="Unassembled WGS sequence"/>
</dbReference>
<proteinExistence type="predicted"/>
<keyword evidence="2" id="KW-1185">Reference proteome</keyword>
<feature type="non-terminal residue" evidence="1">
    <location>
        <position position="91"/>
    </location>
</feature>
<reference evidence="1" key="1">
    <citation type="submission" date="2021-06" db="EMBL/GenBank/DDBJ databases">
        <authorList>
            <person name="Kallberg Y."/>
            <person name="Tangrot J."/>
            <person name="Rosling A."/>
        </authorList>
    </citation>
    <scope>NUCLEOTIDE SEQUENCE</scope>
    <source>
        <strain evidence="1">IL203A</strain>
    </source>
</reference>
<sequence length="91" mass="10790">MGYDDKMFQTGSCYQDTFEAKKDENKIFILFRKYVKMSYVLGENTGNLYYTNRLRVEYQHRASVYFQKSTEVGCDKGKFEAGRFYKNGITK</sequence>
<organism evidence="1 2">
    <name type="scientific">Dentiscutata heterogama</name>
    <dbReference type="NCBI Taxonomy" id="1316150"/>
    <lineage>
        <taxon>Eukaryota</taxon>
        <taxon>Fungi</taxon>
        <taxon>Fungi incertae sedis</taxon>
        <taxon>Mucoromycota</taxon>
        <taxon>Glomeromycotina</taxon>
        <taxon>Glomeromycetes</taxon>
        <taxon>Diversisporales</taxon>
        <taxon>Gigasporaceae</taxon>
        <taxon>Dentiscutata</taxon>
    </lineage>
</organism>
<gene>
    <name evidence="1" type="ORF">DHETER_LOCUS5323</name>
</gene>